<evidence type="ECO:0000313" key="3">
    <source>
        <dbReference type="Proteomes" id="UP001233999"/>
    </source>
</evidence>
<accession>A0AAD8AKC9</accession>
<dbReference type="PANTHER" id="PTHR22874">
    <property type="entry name" value="ACTIVATING MOLECULE IN BECN1-REGULATED AUTOPHAGY PROTEIN 1"/>
    <property type="match status" value="1"/>
</dbReference>
<reference evidence="2" key="1">
    <citation type="journal article" date="2023" name="IScience">
        <title>Live-bearing cockroach genome reveals convergent evolutionary mechanisms linked to viviparity in insects and beyond.</title>
        <authorList>
            <person name="Fouks B."/>
            <person name="Harrison M.C."/>
            <person name="Mikhailova A.A."/>
            <person name="Marchal E."/>
            <person name="English S."/>
            <person name="Carruthers M."/>
            <person name="Jennings E.C."/>
            <person name="Chiamaka E.L."/>
            <person name="Frigard R.A."/>
            <person name="Pippel M."/>
            <person name="Attardo G.M."/>
            <person name="Benoit J.B."/>
            <person name="Bornberg-Bauer E."/>
            <person name="Tobe S.S."/>
        </authorList>
    </citation>
    <scope>NUCLEOTIDE SEQUENCE</scope>
    <source>
        <strain evidence="2">Stay&amp;Tobe</strain>
    </source>
</reference>
<reference evidence="2" key="2">
    <citation type="submission" date="2023-05" db="EMBL/GenBank/DDBJ databases">
        <authorList>
            <person name="Fouks B."/>
        </authorList>
    </citation>
    <scope>NUCLEOTIDE SEQUENCE</scope>
    <source>
        <strain evidence="2">Stay&amp;Tobe</strain>
        <tissue evidence="2">Testes</tissue>
    </source>
</reference>
<organism evidence="2 3">
    <name type="scientific">Diploptera punctata</name>
    <name type="common">Pacific beetle cockroach</name>
    <dbReference type="NCBI Taxonomy" id="6984"/>
    <lineage>
        <taxon>Eukaryota</taxon>
        <taxon>Metazoa</taxon>
        <taxon>Ecdysozoa</taxon>
        <taxon>Arthropoda</taxon>
        <taxon>Hexapoda</taxon>
        <taxon>Insecta</taxon>
        <taxon>Pterygota</taxon>
        <taxon>Neoptera</taxon>
        <taxon>Polyneoptera</taxon>
        <taxon>Dictyoptera</taxon>
        <taxon>Blattodea</taxon>
        <taxon>Blaberoidea</taxon>
        <taxon>Blaberidae</taxon>
        <taxon>Diplopterinae</taxon>
        <taxon>Diploptera</taxon>
    </lineage>
</organism>
<proteinExistence type="predicted"/>
<feature type="compositionally biased region" description="Polar residues" evidence="1">
    <location>
        <begin position="1"/>
        <end position="17"/>
    </location>
</feature>
<dbReference type="SUPFAM" id="SSF50978">
    <property type="entry name" value="WD40 repeat-like"/>
    <property type="match status" value="1"/>
</dbReference>
<dbReference type="GO" id="GO:0080008">
    <property type="term" value="C:Cul4-RING E3 ubiquitin ligase complex"/>
    <property type="evidence" value="ECO:0007669"/>
    <property type="project" value="TreeGrafter"/>
</dbReference>
<keyword evidence="3" id="KW-1185">Reference proteome</keyword>
<dbReference type="GO" id="GO:1990756">
    <property type="term" value="F:ubiquitin-like ligase-substrate adaptor activity"/>
    <property type="evidence" value="ECO:0007669"/>
    <property type="project" value="TreeGrafter"/>
</dbReference>
<dbReference type="EMBL" id="JASPKZ010000539">
    <property type="protein sequence ID" value="KAJ9599762.1"/>
    <property type="molecule type" value="Genomic_DNA"/>
</dbReference>
<dbReference type="InterPro" id="IPR052596">
    <property type="entry name" value="AMBRA1_autophagy"/>
</dbReference>
<sequence>NSSANQNHLNSSFASGSRRSRTGAGDDEWEWTHESTRLRARQVLSLMVESLTQFFEENGLSNSTSHAVLDEQIYNLYILLQLALELTDLLLAQLVSTRRELETSVDLIMCAVLWFSAKEKRKISNQSGEDSSATGGSGRECFYGTTSSAGTPTDAATTVKPVSTSIANINFIRGLHGCLHLEDSFIITDAPMSPNHRIQAWDFSKLSIPDISNAEKNVVVAECKIHNDASVDVSSDGRLLVTLLPTGRLSSTAMLGVYSLEWESLGQCLYTTSFEQNAVSVSLSPASRHLLVGLASRRVALLPSDRHTMAQIFRLEGGVPGRAVGARGRLCHLRDIEQDREQGYMSLNCIRWAPGPGQGLVYGTNTGKLRVLR</sequence>
<dbReference type="PANTHER" id="PTHR22874:SF1">
    <property type="entry name" value="ACTIVATING MOLECULE IN BECN1-REGULATED AUTOPHAGY PROTEIN 1"/>
    <property type="match status" value="1"/>
</dbReference>
<gene>
    <name evidence="2" type="ORF">L9F63_026388</name>
</gene>
<dbReference type="AlphaFoldDB" id="A0AAD8AKC9"/>
<dbReference type="Proteomes" id="UP001233999">
    <property type="component" value="Unassembled WGS sequence"/>
</dbReference>
<dbReference type="InterPro" id="IPR036322">
    <property type="entry name" value="WD40_repeat_dom_sf"/>
</dbReference>
<evidence type="ECO:0000256" key="1">
    <source>
        <dbReference type="SAM" id="MobiDB-lite"/>
    </source>
</evidence>
<name>A0AAD8AKC9_DIPPU</name>
<feature type="non-terminal residue" evidence="2">
    <location>
        <position position="1"/>
    </location>
</feature>
<evidence type="ECO:0000313" key="2">
    <source>
        <dbReference type="EMBL" id="KAJ9599762.1"/>
    </source>
</evidence>
<dbReference type="GO" id="GO:0000045">
    <property type="term" value="P:autophagosome assembly"/>
    <property type="evidence" value="ECO:0007669"/>
    <property type="project" value="TreeGrafter"/>
</dbReference>
<comment type="caution">
    <text evidence="2">The sequence shown here is derived from an EMBL/GenBank/DDBJ whole genome shotgun (WGS) entry which is preliminary data.</text>
</comment>
<protein>
    <submittedName>
        <fullName evidence="2">Uncharacterized protein</fullName>
    </submittedName>
</protein>
<feature type="region of interest" description="Disordered" evidence="1">
    <location>
        <begin position="1"/>
        <end position="27"/>
    </location>
</feature>
<dbReference type="GO" id="GO:0000423">
    <property type="term" value="P:mitophagy"/>
    <property type="evidence" value="ECO:0007669"/>
    <property type="project" value="TreeGrafter"/>
</dbReference>